<feature type="domain" description="Leucine-binding protein" evidence="4">
    <location>
        <begin position="72"/>
        <end position="291"/>
    </location>
</feature>
<dbReference type="InterPro" id="IPR028082">
    <property type="entry name" value="Peripla_BP_I"/>
</dbReference>
<sequence length="451" mass="50090">MLKLIKTSLFKFTRRFALLTAGLFVFSSTAIAKNNDEIISLSLQELMNIPLTEHYSQKGIFQSDTNKISEHTINFGILAPISSFPAYSGEIIAAADLATQHINKYGGINGKRLVMIRADDEENTPVSAELAKTLIEQYQAQALFGPATSTSVAYILEQVLSNHSVPLITQGASAVKLSELAGDAPFWRMIANNHQQVEQMVNHVHNKLNHKKVFVIKGRDIYSQEIGSGIKKLMQMHPDTKVDDLTLSSLVDIEGMNLSEEVSNIQAQGYTAIIITLANHQMTDILRKISEHWKGDFPLILAADTAKPTYLLNANLGDIYHCTLTYVSTPAELDPEIRNKITSLLNVDSAAFDAAYIYDAIVIIAMAKQLELHYDIDLKAAVNKIAGNGHPISHLDYPDIVKLYKTHKNFSYSGYSGRVWFNQHGDNIKAIMDIIPLLPLETTPDCLRPQK</sequence>
<comment type="caution">
    <text evidence="5">The sequence shown here is derived from an EMBL/GenBank/DDBJ whole genome shotgun (WGS) entry which is preliminary data.</text>
</comment>
<feature type="chain" id="PRO_5016251970" evidence="3">
    <location>
        <begin position="33"/>
        <end position="451"/>
    </location>
</feature>
<dbReference type="RefSeq" id="WP_109763059.1">
    <property type="nucleotide sequence ID" value="NZ_QGGU01000004.1"/>
</dbReference>
<dbReference type="InterPro" id="IPR051010">
    <property type="entry name" value="BCAA_transport"/>
</dbReference>
<dbReference type="PANTHER" id="PTHR30483:SF6">
    <property type="entry name" value="PERIPLASMIC BINDING PROTEIN OF ABC TRANSPORTER FOR NATURAL AMINO ACIDS"/>
    <property type="match status" value="1"/>
</dbReference>
<accession>A0A316FWY0</accession>
<dbReference type="Pfam" id="PF13458">
    <property type="entry name" value="Peripla_BP_6"/>
    <property type="match status" value="1"/>
</dbReference>
<keyword evidence="2 3" id="KW-0732">Signal</keyword>
<reference evidence="5 6" key="1">
    <citation type="submission" date="2018-05" db="EMBL/GenBank/DDBJ databases">
        <title>Genomic Encyclopedia of Type Strains, Phase IV (KMG-IV): sequencing the most valuable type-strain genomes for metagenomic binning, comparative biology and taxonomic classification.</title>
        <authorList>
            <person name="Goeker M."/>
        </authorList>
    </citation>
    <scope>NUCLEOTIDE SEQUENCE [LARGE SCALE GENOMIC DNA]</scope>
    <source>
        <strain evidence="5 6">DSM 25350</strain>
    </source>
</reference>
<keyword evidence="6" id="KW-1185">Reference proteome</keyword>
<dbReference type="SUPFAM" id="SSF53822">
    <property type="entry name" value="Periplasmic binding protein-like I"/>
    <property type="match status" value="1"/>
</dbReference>
<feature type="signal peptide" evidence="3">
    <location>
        <begin position="1"/>
        <end position="32"/>
    </location>
</feature>
<dbReference type="InterPro" id="IPR028081">
    <property type="entry name" value="Leu-bd"/>
</dbReference>
<evidence type="ECO:0000256" key="3">
    <source>
        <dbReference type="SAM" id="SignalP"/>
    </source>
</evidence>
<evidence type="ECO:0000256" key="2">
    <source>
        <dbReference type="ARBA" id="ARBA00022729"/>
    </source>
</evidence>
<evidence type="ECO:0000313" key="6">
    <source>
        <dbReference type="Proteomes" id="UP000245790"/>
    </source>
</evidence>
<comment type="similarity">
    <text evidence="1">Belongs to the leucine-binding protein family.</text>
</comment>
<dbReference type="Gene3D" id="3.40.50.2300">
    <property type="match status" value="2"/>
</dbReference>
<protein>
    <submittedName>
        <fullName evidence="5">ABC-type branched-subunit amino acid transport system substrate-binding protein</fullName>
    </submittedName>
</protein>
<evidence type="ECO:0000313" key="5">
    <source>
        <dbReference type="EMBL" id="PWK53088.1"/>
    </source>
</evidence>
<dbReference type="EMBL" id="QGGU01000004">
    <property type="protein sequence ID" value="PWK53088.1"/>
    <property type="molecule type" value="Genomic_DNA"/>
</dbReference>
<gene>
    <name evidence="5" type="ORF">C8D97_104306</name>
</gene>
<name>A0A316FWY0_9GAMM</name>
<evidence type="ECO:0000256" key="1">
    <source>
        <dbReference type="ARBA" id="ARBA00010062"/>
    </source>
</evidence>
<proteinExistence type="inferred from homology"/>
<dbReference type="PANTHER" id="PTHR30483">
    <property type="entry name" value="LEUCINE-SPECIFIC-BINDING PROTEIN"/>
    <property type="match status" value="1"/>
</dbReference>
<dbReference type="AlphaFoldDB" id="A0A316FWY0"/>
<evidence type="ECO:0000259" key="4">
    <source>
        <dbReference type="Pfam" id="PF13458"/>
    </source>
</evidence>
<organism evidence="5 6">
    <name type="scientific">Pleionea mediterranea</name>
    <dbReference type="NCBI Taxonomy" id="523701"/>
    <lineage>
        <taxon>Bacteria</taxon>
        <taxon>Pseudomonadati</taxon>
        <taxon>Pseudomonadota</taxon>
        <taxon>Gammaproteobacteria</taxon>
        <taxon>Oceanospirillales</taxon>
        <taxon>Pleioneaceae</taxon>
        <taxon>Pleionea</taxon>
    </lineage>
</organism>
<dbReference type="CDD" id="cd06268">
    <property type="entry name" value="PBP1_ABC_transporter_LIVBP-like"/>
    <property type="match status" value="1"/>
</dbReference>
<dbReference type="Proteomes" id="UP000245790">
    <property type="component" value="Unassembled WGS sequence"/>
</dbReference>
<dbReference type="OrthoDB" id="6193418at2"/>